<comment type="catalytic activity">
    <reaction evidence="5">
        <text>siroheme + 2 H(+) = 12,18-didecarboxysiroheme + 2 CO2</text>
        <dbReference type="Rhea" id="RHEA:19093"/>
        <dbReference type="ChEBI" id="CHEBI:15378"/>
        <dbReference type="ChEBI" id="CHEBI:16526"/>
        <dbReference type="ChEBI" id="CHEBI:60052"/>
        <dbReference type="ChEBI" id="CHEBI:140497"/>
        <dbReference type="EC" id="4.1.1.111"/>
    </reaction>
</comment>
<comment type="caution">
    <text evidence="8">The sequence shown here is derived from an EMBL/GenBank/DDBJ whole genome shotgun (WGS) entry which is preliminary data.</text>
</comment>
<dbReference type="EC" id="4.1.1.111" evidence="4"/>
<evidence type="ECO:0000256" key="4">
    <source>
        <dbReference type="ARBA" id="ARBA00023471"/>
    </source>
</evidence>
<dbReference type="Proteomes" id="UP000078543">
    <property type="component" value="Unassembled WGS sequence"/>
</dbReference>
<proteinExistence type="inferred from homology"/>
<name>A0A178N0P0_9PROT</name>
<reference evidence="8 9" key="1">
    <citation type="submission" date="2016-04" db="EMBL/GenBank/DDBJ databases">
        <title>Draft genome sequence of freshwater magnetotactic bacteria Magnetospirillum marisnigri SP-1 and Magnetospirillum moscoviense BB-1.</title>
        <authorList>
            <person name="Koziaeva V."/>
            <person name="Dziuba M.V."/>
            <person name="Ivanov T.M."/>
            <person name="Kuznetsov B."/>
            <person name="Grouzdev D.S."/>
        </authorList>
    </citation>
    <scope>NUCLEOTIDE SEQUENCE [LARGE SCALE GENOMIC DNA]</scope>
    <source>
        <strain evidence="8 9">BB-1</strain>
    </source>
</reference>
<dbReference type="InterPro" id="IPR053953">
    <property type="entry name" value="NirdL-like_HTH"/>
</dbReference>
<comment type="pathway">
    <text evidence="2">Porphyrin-containing compound metabolism.</text>
</comment>
<gene>
    <name evidence="8" type="ORF">A6A05_06565</name>
</gene>
<dbReference type="Pfam" id="PF22451">
    <property type="entry name" value="NirdL-like_HTH"/>
    <property type="match status" value="1"/>
</dbReference>
<evidence type="ECO:0000256" key="2">
    <source>
        <dbReference type="ARBA" id="ARBA00023444"/>
    </source>
</evidence>
<dbReference type="InterPro" id="IPR040523">
    <property type="entry name" value="AsnC_trans_reg2"/>
</dbReference>
<evidence type="ECO:0000313" key="9">
    <source>
        <dbReference type="Proteomes" id="UP000078543"/>
    </source>
</evidence>
<dbReference type="GO" id="GO:0016829">
    <property type="term" value="F:lyase activity"/>
    <property type="evidence" value="ECO:0007669"/>
    <property type="project" value="UniProtKB-KW"/>
</dbReference>
<dbReference type="OrthoDB" id="9806536at2"/>
<evidence type="ECO:0000256" key="1">
    <source>
        <dbReference type="ARBA" id="ARBA00023239"/>
    </source>
</evidence>
<dbReference type="AlphaFoldDB" id="A0A178N0P0"/>
<dbReference type="Gene3D" id="3.30.70.3460">
    <property type="match status" value="1"/>
</dbReference>
<evidence type="ECO:0000259" key="7">
    <source>
        <dbReference type="Pfam" id="PF22451"/>
    </source>
</evidence>
<evidence type="ECO:0000256" key="3">
    <source>
        <dbReference type="ARBA" id="ARBA00023457"/>
    </source>
</evidence>
<dbReference type="RefSeq" id="WP_068497111.1">
    <property type="nucleotide sequence ID" value="NZ_LWQU01000043.1"/>
</dbReference>
<dbReference type="PANTHER" id="PTHR43413">
    <property type="entry name" value="TRANSCRIPTIONAL REGULATOR, ASNC FAMILY"/>
    <property type="match status" value="1"/>
</dbReference>
<keyword evidence="1" id="KW-0456">Lyase</keyword>
<dbReference type="PANTHER" id="PTHR43413:SF1">
    <property type="entry name" value="SIROHEME DECARBOXYLASE NIRL SUBUNIT"/>
    <property type="match status" value="1"/>
</dbReference>
<sequence>MRQLDDLDRRIIVATQDGLPLVPEPWRQVAGELGVEAEDLMDRVRSMQEDGIIRRIGVVPNHYALGYRHNGMSVWDVADEDVEAAGRAMTELGFVSHCYQRPRCPPAWPYNLFAMIHARDAATADSLVQRLAEALGPMNRGHLVLYSTRILKKTGLRLGA</sequence>
<protein>
    <recommendedName>
        <fullName evidence="4">siroheme decarboxylase</fullName>
        <ecNumber evidence="4">4.1.1.111</ecNumber>
    </recommendedName>
</protein>
<dbReference type="STRING" id="1437059.A6A05_06565"/>
<evidence type="ECO:0000259" key="6">
    <source>
        <dbReference type="Pfam" id="PF17805"/>
    </source>
</evidence>
<accession>A0A178N0P0</accession>
<keyword evidence="9" id="KW-1185">Reference proteome</keyword>
<feature type="domain" description="Siroheme decarboxylase AsnC-like ligand binding" evidence="6">
    <location>
        <begin position="65"/>
        <end position="152"/>
    </location>
</feature>
<evidence type="ECO:0000313" key="8">
    <source>
        <dbReference type="EMBL" id="OAN63208.1"/>
    </source>
</evidence>
<feature type="domain" description="Siroheme decarboxylase NirL-like HTH" evidence="7">
    <location>
        <begin position="8"/>
        <end position="54"/>
    </location>
</feature>
<dbReference type="InterPro" id="IPR050684">
    <property type="entry name" value="HTH-Siroheme_Decarb"/>
</dbReference>
<dbReference type="EMBL" id="LWQU01000043">
    <property type="protein sequence ID" value="OAN63208.1"/>
    <property type="molecule type" value="Genomic_DNA"/>
</dbReference>
<dbReference type="InterPro" id="IPR036390">
    <property type="entry name" value="WH_DNA-bd_sf"/>
</dbReference>
<dbReference type="SUPFAM" id="SSF46785">
    <property type="entry name" value="Winged helix' DNA-binding domain"/>
    <property type="match status" value="1"/>
</dbReference>
<organism evidence="8 9">
    <name type="scientific">Magnetospirillum moscoviense</name>
    <dbReference type="NCBI Taxonomy" id="1437059"/>
    <lineage>
        <taxon>Bacteria</taxon>
        <taxon>Pseudomonadati</taxon>
        <taxon>Pseudomonadota</taxon>
        <taxon>Alphaproteobacteria</taxon>
        <taxon>Rhodospirillales</taxon>
        <taxon>Rhodospirillaceae</taxon>
        <taxon>Magnetospirillum</taxon>
    </lineage>
</organism>
<dbReference type="Pfam" id="PF17805">
    <property type="entry name" value="AsnC_trans_reg2"/>
    <property type="match status" value="1"/>
</dbReference>
<evidence type="ECO:0000256" key="5">
    <source>
        <dbReference type="ARBA" id="ARBA00048470"/>
    </source>
</evidence>
<comment type="similarity">
    <text evidence="3">Belongs to the Ahb/Nir family.</text>
</comment>